<feature type="transmembrane region" description="Helical" evidence="6">
    <location>
        <begin position="62"/>
        <end position="84"/>
    </location>
</feature>
<dbReference type="PANTHER" id="PTHR16932">
    <property type="entry name" value="INTERFERON ALPHA-INDUCIBLE PROTEIN 27"/>
    <property type="match status" value="1"/>
</dbReference>
<evidence type="ECO:0000313" key="8">
    <source>
        <dbReference type="Proteomes" id="UP001373714"/>
    </source>
</evidence>
<protein>
    <submittedName>
        <fullName evidence="7">Uncharacterized protein</fullName>
    </submittedName>
</protein>
<evidence type="ECO:0000256" key="6">
    <source>
        <dbReference type="SAM" id="Phobius"/>
    </source>
</evidence>
<evidence type="ECO:0000256" key="2">
    <source>
        <dbReference type="ARBA" id="ARBA00007262"/>
    </source>
</evidence>
<comment type="caution">
    <text evidence="7">The sequence shown here is derived from an EMBL/GenBank/DDBJ whole genome shotgun (WGS) entry which is preliminary data.</text>
</comment>
<dbReference type="GO" id="GO:0016020">
    <property type="term" value="C:membrane"/>
    <property type="evidence" value="ECO:0007669"/>
    <property type="project" value="UniProtKB-SubCell"/>
</dbReference>
<gene>
    <name evidence="7" type="ORF">TWF730_009390</name>
</gene>
<evidence type="ECO:0000256" key="5">
    <source>
        <dbReference type="ARBA" id="ARBA00023136"/>
    </source>
</evidence>
<proteinExistence type="inferred from homology"/>
<feature type="transmembrane region" description="Helical" evidence="6">
    <location>
        <begin position="124"/>
        <end position="144"/>
    </location>
</feature>
<comment type="similarity">
    <text evidence="2">Belongs to the IFI6/IFI27 family.</text>
</comment>
<evidence type="ECO:0000256" key="1">
    <source>
        <dbReference type="ARBA" id="ARBA00004141"/>
    </source>
</evidence>
<evidence type="ECO:0000256" key="4">
    <source>
        <dbReference type="ARBA" id="ARBA00022989"/>
    </source>
</evidence>
<dbReference type="Proteomes" id="UP001373714">
    <property type="component" value="Unassembled WGS sequence"/>
</dbReference>
<evidence type="ECO:0000313" key="7">
    <source>
        <dbReference type="EMBL" id="KAK6352566.1"/>
    </source>
</evidence>
<accession>A0AAV9UY68</accession>
<evidence type="ECO:0000256" key="3">
    <source>
        <dbReference type="ARBA" id="ARBA00022692"/>
    </source>
</evidence>
<keyword evidence="5 6" id="KW-0472">Membrane</keyword>
<dbReference type="Gene3D" id="6.10.110.10">
    <property type="match status" value="1"/>
</dbReference>
<reference evidence="7 8" key="1">
    <citation type="submission" date="2019-10" db="EMBL/GenBank/DDBJ databases">
        <authorList>
            <person name="Palmer J.M."/>
        </authorList>
    </citation>
    <scope>NUCLEOTIDE SEQUENCE [LARGE SCALE GENOMIC DNA]</scope>
    <source>
        <strain evidence="7 8">TWF730</strain>
    </source>
</reference>
<organism evidence="7 8">
    <name type="scientific">Orbilia blumenaviensis</name>
    <dbReference type="NCBI Taxonomy" id="1796055"/>
    <lineage>
        <taxon>Eukaryota</taxon>
        <taxon>Fungi</taxon>
        <taxon>Dikarya</taxon>
        <taxon>Ascomycota</taxon>
        <taxon>Pezizomycotina</taxon>
        <taxon>Orbiliomycetes</taxon>
        <taxon>Orbiliales</taxon>
        <taxon>Orbiliaceae</taxon>
        <taxon>Orbilia</taxon>
    </lineage>
</organism>
<keyword evidence="8" id="KW-1185">Reference proteome</keyword>
<dbReference type="Pfam" id="PF06140">
    <property type="entry name" value="Ifi-6-16"/>
    <property type="match status" value="1"/>
</dbReference>
<dbReference type="EMBL" id="JAVHNS010000006">
    <property type="protein sequence ID" value="KAK6352566.1"/>
    <property type="molecule type" value="Genomic_DNA"/>
</dbReference>
<keyword evidence="4 6" id="KW-1133">Transmembrane helix</keyword>
<dbReference type="AlphaFoldDB" id="A0AAV9UY68"/>
<dbReference type="PANTHER" id="PTHR16932:SF18">
    <property type="entry name" value="INTERFERON, ALPHA-INDUCIBLE PROTEIN 27-LIKE 2"/>
    <property type="match status" value="1"/>
</dbReference>
<dbReference type="InterPro" id="IPR009311">
    <property type="entry name" value="IFI6/IFI27-like"/>
</dbReference>
<sequence length="205" mass="21524">MASPSNQVPIVNEADIRQLQAKLEDGFRYILSTKSDDESTNFLAILKKIKDDISDLCRKHPLLATFILAALAGLAVAAIIPVLLELAGFSLIGPVEGSFAAAWQASIGDVAAGSFFAWLQSIGMAPAMAMVTGGLVTFAGVLWVELSQPVVWGPAVGDGGSGNGTAPGHSNSGGLGRRALNPFRTLCDGYRVVRYGFNGKTRFRG</sequence>
<dbReference type="InterPro" id="IPR038213">
    <property type="entry name" value="IFI6/IFI27-like_sf"/>
</dbReference>
<name>A0AAV9UY68_9PEZI</name>
<comment type="subcellular location">
    <subcellularLocation>
        <location evidence="1">Membrane</location>
        <topology evidence="1">Multi-pass membrane protein</topology>
    </subcellularLocation>
</comment>
<keyword evidence="3 6" id="KW-0812">Transmembrane</keyword>